<dbReference type="GO" id="GO:0007165">
    <property type="term" value="P:signal transduction"/>
    <property type="evidence" value="ECO:0007669"/>
    <property type="project" value="InterPro"/>
</dbReference>
<keyword evidence="1 5" id="KW-0479">Metal-binding</keyword>
<dbReference type="GO" id="GO:0046872">
    <property type="term" value="F:metal ion binding"/>
    <property type="evidence" value="ECO:0007669"/>
    <property type="project" value="UniProtKB-KW"/>
</dbReference>
<evidence type="ECO:0000256" key="1">
    <source>
        <dbReference type="ARBA" id="ARBA00022723"/>
    </source>
</evidence>
<comment type="cofactor">
    <cofactor evidence="6">
        <name>a divalent metal cation</name>
        <dbReference type="ChEBI" id="CHEBI:60240"/>
    </cofactor>
    <text evidence="6">Binds 2 divalent metal cations per subunit. Site 1 may preferentially bind zinc ions, while site 2 has a preference for magnesium and/or manganese ions.</text>
</comment>
<evidence type="ECO:0000256" key="7">
    <source>
        <dbReference type="SAM" id="MobiDB-lite"/>
    </source>
</evidence>
<feature type="binding site" evidence="4">
    <location>
        <position position="426"/>
    </location>
    <ligand>
        <name>AMP</name>
        <dbReference type="ChEBI" id="CHEBI:456215"/>
    </ligand>
</feature>
<accession>A0AAV2TYK6</accession>
<dbReference type="Gene3D" id="1.10.1300.10">
    <property type="entry name" value="3'5'-cyclic nucleotide phosphodiesterase, catalytic domain"/>
    <property type="match status" value="1"/>
</dbReference>
<feature type="compositionally biased region" description="Low complexity" evidence="7">
    <location>
        <begin position="518"/>
        <end position="539"/>
    </location>
</feature>
<feature type="binding site" evidence="5">
    <location>
        <position position="232"/>
    </location>
    <ligand>
        <name>Zn(2+)</name>
        <dbReference type="ChEBI" id="CHEBI:29105"/>
        <label>1</label>
    </ligand>
</feature>
<comment type="similarity">
    <text evidence="6">Belongs to the cyclic nucleotide phosphodiesterase family.</text>
</comment>
<evidence type="ECO:0000256" key="3">
    <source>
        <dbReference type="PIRSR" id="PIRSR623088-1"/>
    </source>
</evidence>
<dbReference type="PANTHER" id="PTHR11347">
    <property type="entry name" value="CYCLIC NUCLEOTIDE PHOSPHODIESTERASE"/>
    <property type="match status" value="1"/>
</dbReference>
<evidence type="ECO:0000313" key="10">
    <source>
        <dbReference type="Proteomes" id="UP001497525"/>
    </source>
</evidence>
<feature type="binding site" evidence="5">
    <location>
        <position position="233"/>
    </location>
    <ligand>
        <name>Zn(2+)</name>
        <dbReference type="ChEBI" id="CHEBI:29105"/>
        <label>1</label>
    </ligand>
</feature>
<dbReference type="GO" id="GO:0004114">
    <property type="term" value="F:3',5'-cyclic-nucleotide phosphodiesterase activity"/>
    <property type="evidence" value="ECO:0007669"/>
    <property type="project" value="InterPro"/>
</dbReference>
<feature type="region of interest" description="Disordered" evidence="7">
    <location>
        <begin position="518"/>
        <end position="549"/>
    </location>
</feature>
<feature type="binding site" evidence="4">
    <location>
        <position position="233"/>
    </location>
    <ligand>
        <name>AMP</name>
        <dbReference type="ChEBI" id="CHEBI:456215"/>
    </ligand>
</feature>
<dbReference type="InterPro" id="IPR036971">
    <property type="entry name" value="PDEase_catalytic_dom_sf"/>
</dbReference>
<evidence type="ECO:0000259" key="8">
    <source>
        <dbReference type="PROSITE" id="PS51845"/>
    </source>
</evidence>
<dbReference type="SMART" id="SM00471">
    <property type="entry name" value="HDc"/>
    <property type="match status" value="1"/>
</dbReference>
<dbReference type="InterPro" id="IPR023088">
    <property type="entry name" value="PDEase"/>
</dbReference>
<evidence type="ECO:0000256" key="6">
    <source>
        <dbReference type="RuleBase" id="RU363067"/>
    </source>
</evidence>
<dbReference type="PROSITE" id="PS51845">
    <property type="entry name" value="PDEASE_I_2"/>
    <property type="match status" value="1"/>
</dbReference>
<dbReference type="EC" id="3.1.4.-" evidence="6"/>
<dbReference type="CDD" id="cd00077">
    <property type="entry name" value="HDc"/>
    <property type="match status" value="1"/>
</dbReference>
<dbReference type="AlphaFoldDB" id="A0AAV2TYK6"/>
<evidence type="ECO:0000256" key="5">
    <source>
        <dbReference type="PIRSR" id="PIRSR623088-3"/>
    </source>
</evidence>
<evidence type="ECO:0000313" key="9">
    <source>
        <dbReference type="EMBL" id="CAL5140454.1"/>
    </source>
</evidence>
<keyword evidence="2 6" id="KW-0378">Hydrolase</keyword>
<feature type="binding site" evidence="5">
    <location>
        <position position="233"/>
    </location>
    <ligand>
        <name>Zn(2+)</name>
        <dbReference type="ChEBI" id="CHEBI:29105"/>
        <label>2</label>
    </ligand>
</feature>
<reference evidence="9" key="1">
    <citation type="submission" date="2024-06" db="EMBL/GenBank/DDBJ databases">
        <authorList>
            <person name="Liu X."/>
            <person name="Lenzi L."/>
            <person name="Haldenby T S."/>
            <person name="Uol C."/>
        </authorList>
    </citation>
    <scope>NUCLEOTIDE SEQUENCE</scope>
</reference>
<evidence type="ECO:0000256" key="2">
    <source>
        <dbReference type="ARBA" id="ARBA00022801"/>
    </source>
</evidence>
<dbReference type="InterPro" id="IPR023174">
    <property type="entry name" value="PDEase_CS"/>
</dbReference>
<sequence>MFKRPNRSESKVSSAMVNKRTLTDDYRLGTTVHSNTTSVHLFQPTCEEKAEEQKSAPSVHSTIHSSDAAATSFEQFYHRMEACLSRYPRDPGRMTGKPVHARSKSIEIAKAECERVWSQYFQLRSTSIPEKTQNALAYHTFNNWLHSDAQLIHYLKFMFIDLNLPQSCRFSVETLETWLLALYRRYNDVPFHNFKHAFTVTQMMYTLIKQANLVACLSPLDLLILLFSALSHDVDHPGFTNSYQVNAGTWLALRYNDESPLENHHCAVAFDLISSAATNIAGGLTSTEYRFFRKASIRCILATDMCNHAQCVAQFRNLLPTLIPDLERVSGQEYLGPVVNNRKDDKKLMDHLSRLFAEDSQTRLTVMFTLLKVCDISNESRPPSVADPWLDCLLEEFFYQARAEKRLGLPVLPHMDPDKVTRSGSQLHFLSTLLLPLLEDLGSVFPAFYPLITSVKERIAYYVLLKNQPGENDCVADYLAGVDHAGDKGLDESISRTMAQMTVVQTPVVTTASSSTAKVVGSGTTPSTSFATTRTQTTSPIHHTHGSGEYGRHYSSAPMRFVNSASGDGDIFVRSSPTHSAGSPCRESNGPKFIPPLMIGRKTSPLFSSLKESDSAPWQHSGGHHHQAVVYLNFDVVPTAPDPEVFTEHVASRKSSTGSMVAART</sequence>
<feature type="domain" description="PDEase" evidence="8">
    <location>
        <begin position="109"/>
        <end position="469"/>
    </location>
</feature>
<comment type="caution">
    <text evidence="9">The sequence shown here is derived from an EMBL/GenBank/DDBJ whole genome shotgun (WGS) entry which is preliminary data.</text>
</comment>
<organism evidence="9 10">
    <name type="scientific">Calicophoron daubneyi</name>
    <name type="common">Rumen fluke</name>
    <name type="synonym">Paramphistomum daubneyi</name>
    <dbReference type="NCBI Taxonomy" id="300641"/>
    <lineage>
        <taxon>Eukaryota</taxon>
        <taxon>Metazoa</taxon>
        <taxon>Spiralia</taxon>
        <taxon>Lophotrochozoa</taxon>
        <taxon>Platyhelminthes</taxon>
        <taxon>Trematoda</taxon>
        <taxon>Digenea</taxon>
        <taxon>Plagiorchiida</taxon>
        <taxon>Pronocephalata</taxon>
        <taxon>Paramphistomoidea</taxon>
        <taxon>Paramphistomidae</taxon>
        <taxon>Calicophoron</taxon>
    </lineage>
</organism>
<dbReference type="Pfam" id="PF00233">
    <property type="entry name" value="PDEase_I"/>
    <property type="match status" value="1"/>
</dbReference>
<dbReference type="EMBL" id="CAXLJL010000723">
    <property type="protein sequence ID" value="CAL5140454.1"/>
    <property type="molecule type" value="Genomic_DNA"/>
</dbReference>
<protein>
    <recommendedName>
        <fullName evidence="6">Phosphodiesterase</fullName>
        <ecNumber evidence="6">3.1.4.-</ecNumber>
    </recommendedName>
</protein>
<dbReference type="Proteomes" id="UP001497525">
    <property type="component" value="Unassembled WGS sequence"/>
</dbReference>
<feature type="binding site" evidence="4">
    <location>
        <position position="375"/>
    </location>
    <ligand>
        <name>AMP</name>
        <dbReference type="ChEBI" id="CHEBI:456215"/>
    </ligand>
</feature>
<gene>
    <name evidence="9" type="ORF">CDAUBV1_LOCUS15770</name>
</gene>
<dbReference type="PROSITE" id="PS00126">
    <property type="entry name" value="PDEASE_I_1"/>
    <property type="match status" value="1"/>
</dbReference>
<proteinExistence type="inferred from homology"/>
<name>A0AAV2TYK6_CALDB</name>
<feature type="binding site" evidence="4">
    <location>
        <begin position="192"/>
        <end position="196"/>
    </location>
    <ligand>
        <name>AMP</name>
        <dbReference type="ChEBI" id="CHEBI:456215"/>
    </ligand>
</feature>
<dbReference type="InterPro" id="IPR003607">
    <property type="entry name" value="HD/PDEase_dom"/>
</dbReference>
<dbReference type="InterPro" id="IPR002073">
    <property type="entry name" value="PDEase_catalytic_dom"/>
</dbReference>
<feature type="active site" description="Proton donor" evidence="3">
    <location>
        <position position="192"/>
    </location>
</feature>
<feature type="binding site" evidence="5">
    <location>
        <position position="375"/>
    </location>
    <ligand>
        <name>Zn(2+)</name>
        <dbReference type="ChEBI" id="CHEBI:29105"/>
        <label>1</label>
    </ligand>
</feature>
<feature type="binding site" evidence="5">
    <location>
        <position position="196"/>
    </location>
    <ligand>
        <name>Zn(2+)</name>
        <dbReference type="ChEBI" id="CHEBI:29105"/>
        <label>1</label>
    </ligand>
</feature>
<evidence type="ECO:0000256" key="4">
    <source>
        <dbReference type="PIRSR" id="PIRSR623088-2"/>
    </source>
</evidence>
<dbReference type="SUPFAM" id="SSF109604">
    <property type="entry name" value="HD-domain/PDEase-like"/>
    <property type="match status" value="1"/>
</dbReference>
<dbReference type="PRINTS" id="PR00387">
    <property type="entry name" value="PDIESTERASE1"/>
</dbReference>